<keyword evidence="3" id="KW-1185">Reference proteome</keyword>
<dbReference type="HOGENOM" id="CLU_098016_0_0_1"/>
<feature type="region of interest" description="Disordered" evidence="1">
    <location>
        <begin position="34"/>
        <end position="64"/>
    </location>
</feature>
<dbReference type="EMBL" id="KN831632">
    <property type="protein sequence ID" value="KIK71810.1"/>
    <property type="molecule type" value="Genomic_DNA"/>
</dbReference>
<feature type="compositionally biased region" description="Low complexity" evidence="1">
    <location>
        <begin position="117"/>
        <end position="134"/>
    </location>
</feature>
<protein>
    <submittedName>
        <fullName evidence="2">Uncharacterized protein</fullName>
    </submittedName>
</protein>
<evidence type="ECO:0000313" key="2">
    <source>
        <dbReference type="EMBL" id="KIK71810.1"/>
    </source>
</evidence>
<gene>
    <name evidence="2" type="ORF">PAXRUDRAFT_22803</name>
</gene>
<evidence type="ECO:0000313" key="3">
    <source>
        <dbReference type="Proteomes" id="UP000054538"/>
    </source>
</evidence>
<sequence>MSTQHYQSQFSMEAESHVAARVRFNNNTMEINPPSSLGHFLPPSLPSQSSSWDFSTPRGSAGQLPDSLEFQPPPVPTDLIATLPEDLGGIRLPTPPVISNSPKFPTPQMLLEDDMLSLPSPLQSPSASQIPISPFLGTELPPSPPVPSSSLGHIPTWESLSQERLQSILRTLSDQPQTTEGDLSPEESARLEYYREKYQTYHLFKEVQNRITPISLHQDRFLLMAYVHYVDRFLDLSDRNLQLVMQMQRVDETIHHIDEVLAKLRR</sequence>
<dbReference type="AlphaFoldDB" id="A0A0D0D4P8"/>
<feature type="region of interest" description="Disordered" evidence="1">
    <location>
        <begin position="117"/>
        <end position="154"/>
    </location>
</feature>
<name>A0A0D0D4P8_9AGAM</name>
<evidence type="ECO:0000256" key="1">
    <source>
        <dbReference type="SAM" id="MobiDB-lite"/>
    </source>
</evidence>
<reference evidence="3" key="2">
    <citation type="submission" date="2015-01" db="EMBL/GenBank/DDBJ databases">
        <title>Evolutionary Origins and Diversification of the Mycorrhizal Mutualists.</title>
        <authorList>
            <consortium name="DOE Joint Genome Institute"/>
            <consortium name="Mycorrhizal Genomics Consortium"/>
            <person name="Kohler A."/>
            <person name="Kuo A."/>
            <person name="Nagy L.G."/>
            <person name="Floudas D."/>
            <person name="Copeland A."/>
            <person name="Barry K.W."/>
            <person name="Cichocki N."/>
            <person name="Veneault-Fourrey C."/>
            <person name="LaButti K."/>
            <person name="Lindquist E.A."/>
            <person name="Lipzen A."/>
            <person name="Lundell T."/>
            <person name="Morin E."/>
            <person name="Murat C."/>
            <person name="Riley R."/>
            <person name="Ohm R."/>
            <person name="Sun H."/>
            <person name="Tunlid A."/>
            <person name="Henrissat B."/>
            <person name="Grigoriev I.V."/>
            <person name="Hibbett D.S."/>
            <person name="Martin F."/>
        </authorList>
    </citation>
    <scope>NUCLEOTIDE SEQUENCE [LARGE SCALE GENOMIC DNA]</scope>
    <source>
        <strain evidence="3">Ve08.2h10</strain>
    </source>
</reference>
<proteinExistence type="predicted"/>
<reference evidence="2 3" key="1">
    <citation type="submission" date="2014-04" db="EMBL/GenBank/DDBJ databases">
        <authorList>
            <consortium name="DOE Joint Genome Institute"/>
            <person name="Kuo A."/>
            <person name="Kohler A."/>
            <person name="Jargeat P."/>
            <person name="Nagy L.G."/>
            <person name="Floudas D."/>
            <person name="Copeland A."/>
            <person name="Barry K.W."/>
            <person name="Cichocki N."/>
            <person name="Veneault-Fourrey C."/>
            <person name="LaButti K."/>
            <person name="Lindquist E.A."/>
            <person name="Lipzen A."/>
            <person name="Lundell T."/>
            <person name="Morin E."/>
            <person name="Murat C."/>
            <person name="Sun H."/>
            <person name="Tunlid A."/>
            <person name="Henrissat B."/>
            <person name="Grigoriev I.V."/>
            <person name="Hibbett D.S."/>
            <person name="Martin F."/>
            <person name="Nordberg H.P."/>
            <person name="Cantor M.N."/>
            <person name="Hua S.X."/>
        </authorList>
    </citation>
    <scope>NUCLEOTIDE SEQUENCE [LARGE SCALE GENOMIC DNA]</scope>
    <source>
        <strain evidence="2 3">Ve08.2h10</strain>
    </source>
</reference>
<dbReference type="Proteomes" id="UP000054538">
    <property type="component" value="Unassembled WGS sequence"/>
</dbReference>
<dbReference type="InParanoid" id="A0A0D0D4P8"/>
<organism evidence="2 3">
    <name type="scientific">Paxillus rubicundulus Ve08.2h10</name>
    <dbReference type="NCBI Taxonomy" id="930991"/>
    <lineage>
        <taxon>Eukaryota</taxon>
        <taxon>Fungi</taxon>
        <taxon>Dikarya</taxon>
        <taxon>Basidiomycota</taxon>
        <taxon>Agaricomycotina</taxon>
        <taxon>Agaricomycetes</taxon>
        <taxon>Agaricomycetidae</taxon>
        <taxon>Boletales</taxon>
        <taxon>Paxilineae</taxon>
        <taxon>Paxillaceae</taxon>
        <taxon>Paxillus</taxon>
    </lineage>
</organism>
<accession>A0A0D0D4P8</accession>